<dbReference type="PANTHER" id="PTHR10073">
    <property type="entry name" value="DNA MISMATCH REPAIR PROTEIN MLH, PMS, MUTL"/>
    <property type="match status" value="1"/>
</dbReference>
<dbReference type="Gene3D" id="3.30.1370.100">
    <property type="entry name" value="MutL, C-terminal domain, regulatory subdomain"/>
    <property type="match status" value="1"/>
</dbReference>
<dbReference type="SMART" id="SM00853">
    <property type="entry name" value="MutL_C"/>
    <property type="match status" value="1"/>
</dbReference>
<evidence type="ECO:0000259" key="5">
    <source>
        <dbReference type="SMART" id="SM01340"/>
    </source>
</evidence>
<dbReference type="SUPFAM" id="SSF118116">
    <property type="entry name" value="DNA mismatch repair protein MutL"/>
    <property type="match status" value="1"/>
</dbReference>
<evidence type="ECO:0000313" key="6">
    <source>
        <dbReference type="EMBL" id="VAW16693.1"/>
    </source>
</evidence>
<evidence type="ECO:0000256" key="3">
    <source>
        <dbReference type="ARBA" id="ARBA00023204"/>
    </source>
</evidence>
<accession>A0A3B0TKK5</accession>
<dbReference type="InterPro" id="IPR002099">
    <property type="entry name" value="MutL/Mlh/PMS"/>
</dbReference>
<dbReference type="Pfam" id="PF01119">
    <property type="entry name" value="DNA_mis_repair"/>
    <property type="match status" value="1"/>
</dbReference>
<dbReference type="CDD" id="cd16926">
    <property type="entry name" value="HATPase_MutL-MLH-PMS-like"/>
    <property type="match status" value="1"/>
</dbReference>
<dbReference type="InterPro" id="IPR036890">
    <property type="entry name" value="HATPase_C_sf"/>
</dbReference>
<dbReference type="EMBL" id="UOEM01000099">
    <property type="protein sequence ID" value="VAW16693.1"/>
    <property type="molecule type" value="Genomic_DNA"/>
</dbReference>
<dbReference type="HAMAP" id="MF_00149">
    <property type="entry name" value="DNA_mis_repair"/>
    <property type="match status" value="1"/>
</dbReference>
<sequence length="608" mass="64664">MAVRRLPEHLVNRIAAGEVVERPAAVVKELVENAIDAGARRISVSLEGGGRTLIAVTDDGCGMDAADLAIAVLRHATSKLPGDDLVDIRTLGFRGEALPSMGAVARLSITSRPQNGVGASEAHVITVDGGRIEGPRPAAHNRGTRVECRDLFYATPARLKFLKTDRTETLAAIDLVRRLALAHPEIAFGFQSDCVRGFDWPVRGKGGMALKARLEAVLGSDFIAGSVPVSRGKEGFFLEGLAGLPTFNRANAQMQYFIVNGRPVRDRLLLGALKGAYGDLLPRGRHAAVVLYLTIPAPDVDVNVHPAKTEVRFADPGLVRGLIVGGVREALGAAGHRAAQSPADVLAFARPGGGSRGAGLIRPPWPAAMKPDRRGDYFGMAEAPQARLTGLSAPAAATAAELDPGHEIEAEGDYPLGAARAHIHGNYIVAETATGMVLIDAHAAHERIVYERLKAMRAEARVQTQGLLIPEVVDLDPQARQCLVDGARDLAELGLVVEDFGEAVVVREIPALLGQPDVPRLLADVADALAQTEDEGDQSGGIDARLDYVLATMACHGSVRTGRSLKPEEMNALLRQMEATPGSGQCNHGRPTYVELDLADIEKLFERR</sequence>
<keyword evidence="3" id="KW-0234">DNA repair</keyword>
<dbReference type="Pfam" id="PF13589">
    <property type="entry name" value="HATPase_c_3"/>
    <property type="match status" value="1"/>
</dbReference>
<protein>
    <submittedName>
        <fullName evidence="6">DNA mismatch repair protein MutL</fullName>
    </submittedName>
</protein>
<dbReference type="InterPro" id="IPR042121">
    <property type="entry name" value="MutL_C_regsub"/>
</dbReference>
<dbReference type="AlphaFoldDB" id="A0A3B0TKK5"/>
<dbReference type="PROSITE" id="PS00058">
    <property type="entry name" value="DNA_MISMATCH_REPAIR_1"/>
    <property type="match status" value="1"/>
</dbReference>
<dbReference type="GO" id="GO:0005524">
    <property type="term" value="F:ATP binding"/>
    <property type="evidence" value="ECO:0007669"/>
    <property type="project" value="InterPro"/>
</dbReference>
<dbReference type="CDD" id="cd00782">
    <property type="entry name" value="MutL_Trans"/>
    <property type="match status" value="1"/>
</dbReference>
<dbReference type="InterPro" id="IPR020667">
    <property type="entry name" value="DNA_mismatch_repair_MutL"/>
</dbReference>
<dbReference type="InterPro" id="IPR038973">
    <property type="entry name" value="MutL/Mlh/Pms-like"/>
</dbReference>
<name>A0A3B0TKK5_9ZZZZ</name>
<dbReference type="PANTHER" id="PTHR10073:SF12">
    <property type="entry name" value="DNA MISMATCH REPAIR PROTEIN MLH1"/>
    <property type="match status" value="1"/>
</dbReference>
<gene>
    <name evidence="6" type="ORF">MNBD_ALPHA09-1800</name>
</gene>
<dbReference type="GO" id="GO:0016887">
    <property type="term" value="F:ATP hydrolysis activity"/>
    <property type="evidence" value="ECO:0007669"/>
    <property type="project" value="InterPro"/>
</dbReference>
<dbReference type="InterPro" id="IPR014721">
    <property type="entry name" value="Ribsml_uS5_D2-typ_fold_subgr"/>
</dbReference>
<evidence type="ECO:0000259" key="4">
    <source>
        <dbReference type="SMART" id="SM00853"/>
    </source>
</evidence>
<dbReference type="InterPro" id="IPR014762">
    <property type="entry name" value="DNA_mismatch_repair_CS"/>
</dbReference>
<dbReference type="Gene3D" id="3.30.230.10">
    <property type="match status" value="1"/>
</dbReference>
<dbReference type="InterPro" id="IPR042120">
    <property type="entry name" value="MutL_C_dimsub"/>
</dbReference>
<comment type="similarity">
    <text evidence="1">Belongs to the DNA mismatch repair MutL/HexB family.</text>
</comment>
<dbReference type="GO" id="GO:0006298">
    <property type="term" value="P:mismatch repair"/>
    <property type="evidence" value="ECO:0007669"/>
    <property type="project" value="InterPro"/>
</dbReference>
<dbReference type="NCBIfam" id="TIGR00585">
    <property type="entry name" value="mutl"/>
    <property type="match status" value="1"/>
</dbReference>
<dbReference type="NCBIfam" id="NF000953">
    <property type="entry name" value="PRK00095.2-4"/>
    <property type="match status" value="1"/>
</dbReference>
<dbReference type="InterPro" id="IPR014790">
    <property type="entry name" value="MutL_C"/>
</dbReference>
<dbReference type="InterPro" id="IPR013507">
    <property type="entry name" value="DNA_mismatch_S5_2-like"/>
</dbReference>
<dbReference type="SMART" id="SM01340">
    <property type="entry name" value="DNA_mis_repair"/>
    <property type="match status" value="1"/>
</dbReference>
<dbReference type="SUPFAM" id="SSF54211">
    <property type="entry name" value="Ribosomal protein S5 domain 2-like"/>
    <property type="match status" value="1"/>
</dbReference>
<feature type="domain" description="MutL C-terminal dimerisation" evidence="4">
    <location>
        <begin position="419"/>
        <end position="565"/>
    </location>
</feature>
<evidence type="ECO:0000256" key="2">
    <source>
        <dbReference type="ARBA" id="ARBA00022763"/>
    </source>
</evidence>
<dbReference type="InterPro" id="IPR037198">
    <property type="entry name" value="MutL_C_sf"/>
</dbReference>
<dbReference type="Gene3D" id="3.30.565.10">
    <property type="entry name" value="Histidine kinase-like ATPase, C-terminal domain"/>
    <property type="match status" value="1"/>
</dbReference>
<keyword evidence="2" id="KW-0227">DNA damage</keyword>
<dbReference type="GO" id="GO:0140664">
    <property type="term" value="F:ATP-dependent DNA damage sensor activity"/>
    <property type="evidence" value="ECO:0007669"/>
    <property type="project" value="InterPro"/>
</dbReference>
<evidence type="ECO:0000256" key="1">
    <source>
        <dbReference type="ARBA" id="ARBA00006082"/>
    </source>
</evidence>
<dbReference type="InterPro" id="IPR020568">
    <property type="entry name" value="Ribosomal_Su5_D2-typ_SF"/>
</dbReference>
<dbReference type="GO" id="GO:0030983">
    <property type="term" value="F:mismatched DNA binding"/>
    <property type="evidence" value="ECO:0007669"/>
    <property type="project" value="InterPro"/>
</dbReference>
<dbReference type="FunFam" id="3.30.565.10:FF:000003">
    <property type="entry name" value="DNA mismatch repair endonuclease MutL"/>
    <property type="match status" value="1"/>
</dbReference>
<dbReference type="Pfam" id="PF08676">
    <property type="entry name" value="MutL_C"/>
    <property type="match status" value="1"/>
</dbReference>
<feature type="domain" description="DNA mismatch repair protein S5" evidence="5">
    <location>
        <begin position="214"/>
        <end position="332"/>
    </location>
</feature>
<dbReference type="SUPFAM" id="SSF55874">
    <property type="entry name" value="ATPase domain of HSP90 chaperone/DNA topoisomerase II/histidine kinase"/>
    <property type="match status" value="1"/>
</dbReference>
<reference evidence="6" key="1">
    <citation type="submission" date="2018-06" db="EMBL/GenBank/DDBJ databases">
        <authorList>
            <person name="Zhirakovskaya E."/>
        </authorList>
    </citation>
    <scope>NUCLEOTIDE SEQUENCE</scope>
</reference>
<dbReference type="GO" id="GO:0032300">
    <property type="term" value="C:mismatch repair complex"/>
    <property type="evidence" value="ECO:0007669"/>
    <property type="project" value="InterPro"/>
</dbReference>
<organism evidence="6">
    <name type="scientific">hydrothermal vent metagenome</name>
    <dbReference type="NCBI Taxonomy" id="652676"/>
    <lineage>
        <taxon>unclassified sequences</taxon>
        <taxon>metagenomes</taxon>
        <taxon>ecological metagenomes</taxon>
    </lineage>
</organism>
<proteinExistence type="inferred from homology"/>
<dbReference type="Gene3D" id="3.30.1540.20">
    <property type="entry name" value="MutL, C-terminal domain, dimerisation subdomain"/>
    <property type="match status" value="1"/>
</dbReference>